<dbReference type="AlphaFoldDB" id="Q7K7Q1"/>
<dbReference type="SMR" id="Q7K7Q1"/>
<evidence type="ECO:0000313" key="2">
    <source>
        <dbReference type="EMBL" id="CAE46681.3"/>
    </source>
</evidence>
<sequence length="139" mass="15699">MSTPARKTPKGGRKRRGNGLEAPHSIGRFNKKPSESFVRTMDWDFKELRKIAENSKSKTIPPELLHTFSVHPNSVNHQILQGRLLNCPISVLHNILHVVAGFEGQFPSADFGDVFSRQVDQKCLNARKKMSQEKDTPSH</sequence>
<evidence type="ECO:0000313" key="3">
    <source>
        <dbReference type="Proteomes" id="UP000001940"/>
    </source>
</evidence>
<feature type="region of interest" description="Disordered" evidence="1">
    <location>
        <begin position="1"/>
        <end position="31"/>
    </location>
</feature>
<dbReference type="UCSC" id="Y38H8A.7">
    <property type="organism name" value="c. elegans"/>
</dbReference>
<name>Q7K7Q1_CAEEL</name>
<keyword evidence="3" id="KW-1185">Reference proteome</keyword>
<evidence type="ECO:0000313" key="4">
    <source>
        <dbReference type="WormBase" id="Y38H8A.7"/>
    </source>
</evidence>
<evidence type="ECO:0000256" key="1">
    <source>
        <dbReference type="SAM" id="MobiDB-lite"/>
    </source>
</evidence>
<dbReference type="EMBL" id="BX284604">
    <property type="protein sequence ID" value="CAE46681.3"/>
    <property type="molecule type" value="Genomic_DNA"/>
</dbReference>
<dbReference type="HOGENOM" id="CLU_1846948_0_0_1"/>
<accession>Q7K7Q1</accession>
<organism evidence="2 3">
    <name type="scientific">Caenorhabditis elegans</name>
    <dbReference type="NCBI Taxonomy" id="6239"/>
    <lineage>
        <taxon>Eukaryota</taxon>
        <taxon>Metazoa</taxon>
        <taxon>Ecdysozoa</taxon>
        <taxon>Nematoda</taxon>
        <taxon>Chromadorea</taxon>
        <taxon>Rhabditida</taxon>
        <taxon>Rhabditina</taxon>
        <taxon>Rhabditomorpha</taxon>
        <taxon>Rhabditoidea</taxon>
        <taxon>Rhabditidae</taxon>
        <taxon>Peloderinae</taxon>
        <taxon>Caenorhabditis</taxon>
    </lineage>
</organism>
<gene>
    <name evidence="2" type="ORF">CELE_Y38H8A.7</name>
    <name evidence="2 4" type="ORF">Y38H8A.7</name>
</gene>
<protein>
    <submittedName>
        <fullName evidence="2">Uncharacterized protein</fullName>
    </submittedName>
</protein>
<reference evidence="2 3" key="1">
    <citation type="journal article" date="1998" name="Science">
        <title>Genome sequence of the nematode C. elegans: a platform for investigating biology.</title>
        <authorList>
            <consortium name="The C. elegans sequencing consortium"/>
            <person name="Sulson J.E."/>
            <person name="Waterston R."/>
        </authorList>
    </citation>
    <scope>NUCLEOTIDE SEQUENCE [LARGE SCALE GENOMIC DNA]</scope>
    <source>
        <strain evidence="2 3">Bristol N2</strain>
    </source>
</reference>
<dbReference type="InParanoid" id="Q7K7Q1"/>
<dbReference type="Proteomes" id="UP000001940">
    <property type="component" value="Chromosome IV"/>
</dbReference>
<feature type="compositionally biased region" description="Basic residues" evidence="1">
    <location>
        <begin position="7"/>
        <end position="17"/>
    </location>
</feature>
<dbReference type="PhylomeDB" id="Q7K7Q1"/>
<dbReference type="AGR" id="WB:WBGene00012640"/>
<dbReference type="WormBase" id="Y38H8A.7">
    <property type="protein sequence ID" value="CE35657"/>
    <property type="gene ID" value="WBGene00012640"/>
</dbReference>
<dbReference type="Bgee" id="WBGene00012640">
    <property type="expression patterns" value="Expressed in adult organism and 3 other cell types or tissues"/>
</dbReference>
<dbReference type="PaxDb" id="6239-Y38H8A.7"/>
<proteinExistence type="predicted"/>